<dbReference type="PANTHER" id="PTHR31859:SF1">
    <property type="entry name" value="TETRATRICOPEPTIDE REPEAT PROTEIN 39C"/>
    <property type="match status" value="1"/>
</dbReference>
<dbReference type="InterPro" id="IPR019412">
    <property type="entry name" value="IML2/TPR_39"/>
</dbReference>
<accession>A0A261XSS0</accession>
<dbReference type="Pfam" id="PF10300">
    <property type="entry name" value="Iml2-TPR_39"/>
    <property type="match status" value="1"/>
</dbReference>
<proteinExistence type="predicted"/>
<reference evidence="1 2" key="1">
    <citation type="journal article" date="2017" name="Mycologia">
        <title>Bifiguratus adelaidae, gen. et sp. nov., a new member of Mucoromycotina in endophytic and soil-dwelling habitats.</title>
        <authorList>
            <person name="Torres-Cruz T.J."/>
            <person name="Billingsley Tobias T.L."/>
            <person name="Almatruk M."/>
            <person name="Hesse C."/>
            <person name="Kuske C.R."/>
            <person name="Desiro A."/>
            <person name="Benucci G.M."/>
            <person name="Bonito G."/>
            <person name="Stajich J.E."/>
            <person name="Dunlap C."/>
            <person name="Arnold A.E."/>
            <person name="Porras-Alfaro A."/>
        </authorList>
    </citation>
    <scope>NUCLEOTIDE SEQUENCE [LARGE SCALE GENOMIC DNA]</scope>
    <source>
        <strain evidence="1 2">AZ0501</strain>
    </source>
</reference>
<comment type="caution">
    <text evidence="1">The sequence shown here is derived from an EMBL/GenBank/DDBJ whole genome shotgun (WGS) entry which is preliminary data.</text>
</comment>
<name>A0A261XSS0_9FUNG</name>
<protein>
    <submittedName>
        <fullName evidence="1">Uncharacterized protein</fullName>
    </submittedName>
</protein>
<dbReference type="OrthoDB" id="43460at2759"/>
<feature type="non-terminal residue" evidence="1">
    <location>
        <position position="1"/>
    </location>
</feature>
<dbReference type="Proteomes" id="UP000242875">
    <property type="component" value="Unassembled WGS sequence"/>
</dbReference>
<sequence length="261" mass="29839">LLFDGLYRDGYWSPAFCKYAHGAVLDSMGERTDAILAYAEVPELCQRKFAGRMSYIDNYVNRKVEFFQSAGYQDLNFSLPLLEMLCIWNCFECMEKATLEQCLETVEGALKALAEREQLEYDIRIRELAPTTNPPDYFDQRAVLLLIKSALRNAAGSPKESIVHLNWILDQQDTIKSDKWVIPFALWEAGVTMWKLDKRMRARQLWESALKYSGYDFEYTLAIRIHLAVNKCEDVGVRVQPSNGHASAVENGSFKPIGVIS</sequence>
<organism evidence="1 2">
    <name type="scientific">Bifiguratus adelaidae</name>
    <dbReference type="NCBI Taxonomy" id="1938954"/>
    <lineage>
        <taxon>Eukaryota</taxon>
        <taxon>Fungi</taxon>
        <taxon>Fungi incertae sedis</taxon>
        <taxon>Mucoromycota</taxon>
        <taxon>Mucoromycotina</taxon>
        <taxon>Endogonomycetes</taxon>
        <taxon>Endogonales</taxon>
        <taxon>Endogonales incertae sedis</taxon>
        <taxon>Bifiguratus</taxon>
    </lineage>
</organism>
<evidence type="ECO:0000313" key="2">
    <source>
        <dbReference type="Proteomes" id="UP000242875"/>
    </source>
</evidence>
<evidence type="ECO:0000313" key="1">
    <source>
        <dbReference type="EMBL" id="OZJ01411.1"/>
    </source>
</evidence>
<gene>
    <name evidence="1" type="ORF">BZG36_05610</name>
</gene>
<keyword evidence="2" id="KW-1185">Reference proteome</keyword>
<dbReference type="AlphaFoldDB" id="A0A261XSS0"/>
<dbReference type="PANTHER" id="PTHR31859">
    <property type="entry name" value="TETRATRICOPEPTIDE REPEAT PROTEIN 39 FAMILY MEMBER"/>
    <property type="match status" value="1"/>
</dbReference>
<dbReference type="EMBL" id="MVBO01000387">
    <property type="protein sequence ID" value="OZJ01411.1"/>
    <property type="molecule type" value="Genomic_DNA"/>
</dbReference>